<dbReference type="InterPro" id="IPR004013">
    <property type="entry name" value="PHP_dom"/>
</dbReference>
<dbReference type="RefSeq" id="WP_061948503.1">
    <property type="nucleotide sequence ID" value="NZ_LTAO01000012.1"/>
</dbReference>
<dbReference type="InterPro" id="IPR004805">
    <property type="entry name" value="DnaE2/DnaE/PolC"/>
</dbReference>
<evidence type="ECO:0000256" key="9">
    <source>
        <dbReference type="ARBA" id="ARBA00025611"/>
    </source>
</evidence>
<dbReference type="NCBIfam" id="NF004226">
    <property type="entry name" value="PRK05673.1"/>
    <property type="match status" value="1"/>
</dbReference>
<reference evidence="12" key="1">
    <citation type="submission" date="2016-02" db="EMBL/GenBank/DDBJ databases">
        <title>Genome sequence of Bacillus trypoxylicola KCTC 13244(T).</title>
        <authorList>
            <person name="Jeong H."/>
            <person name="Park S.-H."/>
            <person name="Choi S.-K."/>
        </authorList>
    </citation>
    <scope>NUCLEOTIDE SEQUENCE [LARGE SCALE GENOMIC DNA]</scope>
    <source>
        <strain evidence="12">KCTC 13244</strain>
    </source>
</reference>
<keyword evidence="7" id="KW-0235">DNA replication</keyword>
<dbReference type="Pfam" id="PF14579">
    <property type="entry name" value="HHH_6"/>
    <property type="match status" value="1"/>
</dbReference>
<dbReference type="InterPro" id="IPR040982">
    <property type="entry name" value="DNA_pol3_finger"/>
</dbReference>
<dbReference type="Gene3D" id="1.10.150.870">
    <property type="match status" value="1"/>
</dbReference>
<dbReference type="PANTHER" id="PTHR32294">
    <property type="entry name" value="DNA POLYMERASE III SUBUNIT ALPHA"/>
    <property type="match status" value="1"/>
</dbReference>
<dbReference type="CDD" id="cd04485">
    <property type="entry name" value="DnaE_OBF"/>
    <property type="match status" value="1"/>
</dbReference>
<dbReference type="GO" id="GO:0006260">
    <property type="term" value="P:DNA replication"/>
    <property type="evidence" value="ECO:0007669"/>
    <property type="project" value="UniProtKB-KW"/>
</dbReference>
<dbReference type="STRING" id="519424.AZF04_05340"/>
<dbReference type="InterPro" id="IPR003141">
    <property type="entry name" value="Pol/His_phosphatase_N"/>
</dbReference>
<dbReference type="CDD" id="cd07431">
    <property type="entry name" value="PHP_PolIIIA"/>
    <property type="match status" value="1"/>
</dbReference>
<keyword evidence="6" id="KW-0548">Nucleotidyltransferase</keyword>
<comment type="subcellular location">
    <subcellularLocation>
        <location evidence="1">Cytoplasm</location>
    </subcellularLocation>
</comment>
<dbReference type="AlphaFoldDB" id="A0A162EB05"/>
<evidence type="ECO:0000259" key="11">
    <source>
        <dbReference type="SMART" id="SM00481"/>
    </source>
</evidence>
<keyword evidence="5" id="KW-0808">Transferase</keyword>
<protein>
    <recommendedName>
        <fullName evidence="4">DNA polymerase III subunit alpha</fullName>
        <ecNumber evidence="3">2.7.7.7</ecNumber>
    </recommendedName>
</protein>
<dbReference type="InterPro" id="IPR004365">
    <property type="entry name" value="NA-bd_OB_tRNA"/>
</dbReference>
<comment type="catalytic activity">
    <reaction evidence="10">
        <text>DNA(n) + a 2'-deoxyribonucleoside 5'-triphosphate = DNA(n+1) + diphosphate</text>
        <dbReference type="Rhea" id="RHEA:22508"/>
        <dbReference type="Rhea" id="RHEA-COMP:17339"/>
        <dbReference type="Rhea" id="RHEA-COMP:17340"/>
        <dbReference type="ChEBI" id="CHEBI:33019"/>
        <dbReference type="ChEBI" id="CHEBI:61560"/>
        <dbReference type="ChEBI" id="CHEBI:173112"/>
        <dbReference type="EC" id="2.7.7.7"/>
    </reaction>
</comment>
<keyword evidence="8" id="KW-0239">DNA-directed DNA polymerase</keyword>
<evidence type="ECO:0000256" key="3">
    <source>
        <dbReference type="ARBA" id="ARBA00012417"/>
    </source>
</evidence>
<dbReference type="Gene3D" id="3.20.20.140">
    <property type="entry name" value="Metal-dependent hydrolases"/>
    <property type="match status" value="1"/>
</dbReference>
<sequence length="1121" mass="129157">MKWVQTNVYSEYSLLSSTNRIDDLVKSAKSLGYEALALTDHHVMYGAIPFYEACLKYHIKPLLGLEVTVMDDEMGEQQLYTKRLIAKSEEGYRSLIRIASVLGTKNPKESYLTKEEWLNYVKGCVIILPFYNGGHQFHLKNQNQATAIQWIKNWTKETWLEDTYIELNGDGEQESYQRAQLIELAKQLQMKYIPGRPLRFLFKEDRASYLILKSIKLRKPVEHITLSKEEENAYFISLEKWQAFYGDIPNVTANMDKLIKSCQVTLEFNQLQMPQYPLKEGNRSQYLRQLCEKGLKSRYPFVTDEISERLEHELQIIQSMGFEDYFLVVWDFVRFAKEQNILVGPGRGSAAGSLVAYLLAITEIDPIEYQLLFERFLNPERKSLPDIDIDFPDHRREEVIEYVQKKYGEKHVAQIMTFGTFAARAAIRDVGKALGVHAYQIEKVAKMISSRYHTTIEQTLEQNQELVTLCQQSEEVARMLELAHKIEGLPRHVSTHAAGVIISKSPITQYVALQNGGSNVYITQAPMEVLEKLGFVKFDFLGLRNLTVLENMNEMIYRETGEALDFLKIPLTDSKVYELLAKGETTGIFQLESPGMRKVLRQLGPKNIEDIVAVNALYRPGPMDFIPNYIEGKNAKDSTIHYIHPDLESILGITYGVVVYQEQIMQIAVYLAGYSLAEADLLRRAISKKNRDELLKEKQHFIMGSKAKGYSSSIGEEVFKLIERFANYGFNRSHAVAYSFISYQLAYVKVHFPAIFYAALLSSAVHQSDKLVEYLEEVRNAGIRILPPSLEKSGAYFTVEERHIIRTGYLPIDHIGLQAAKELLVLKQQETPKNLFEFCVKVNLKIINRRMIENLIKAGALDFFEEERATMLATIDEALEYAERVREFEEESAGLFTISLERPNYIWQEPLSDLEKLEYEFEVFGFYLSGHPIEKYETVLESFKRTTIEQALKEKRNLCRIAVLVVNIKQIKTKKGEYMAFIKMSDETRRFDGVIFPKIWKESASTFKEGQLLLLEGKFDYSKEDNQFIINKAKSLEVLTRINQINYSKGLFLKIPSEIKKQEVMATIHQIVRDYHGHSQVIVVDEATKKKVQLHEKVNGSKELIKELEDLLGIDNVVFSP</sequence>
<dbReference type="InterPro" id="IPR011708">
    <property type="entry name" value="DNA_pol3_alpha_NTPase_dom"/>
</dbReference>
<evidence type="ECO:0000256" key="8">
    <source>
        <dbReference type="ARBA" id="ARBA00022932"/>
    </source>
</evidence>
<evidence type="ECO:0000256" key="4">
    <source>
        <dbReference type="ARBA" id="ARBA00019114"/>
    </source>
</evidence>
<dbReference type="OrthoDB" id="9803237at2"/>
<evidence type="ECO:0000256" key="2">
    <source>
        <dbReference type="ARBA" id="ARBA00009496"/>
    </source>
</evidence>
<dbReference type="PANTHER" id="PTHR32294:SF0">
    <property type="entry name" value="DNA POLYMERASE III SUBUNIT ALPHA"/>
    <property type="match status" value="1"/>
</dbReference>
<dbReference type="NCBIfam" id="TIGR00594">
    <property type="entry name" value="polc"/>
    <property type="match status" value="1"/>
</dbReference>
<dbReference type="Pfam" id="PF07733">
    <property type="entry name" value="DNA_pol3_alpha"/>
    <property type="match status" value="1"/>
</dbReference>
<keyword evidence="13" id="KW-1185">Reference proteome</keyword>
<dbReference type="Pfam" id="PF01336">
    <property type="entry name" value="tRNA_anti-codon"/>
    <property type="match status" value="1"/>
</dbReference>
<evidence type="ECO:0000313" key="12">
    <source>
        <dbReference type="EMBL" id="KYG32191.1"/>
    </source>
</evidence>
<accession>A0A162EB05</accession>
<dbReference type="EMBL" id="LTAO01000012">
    <property type="protein sequence ID" value="KYG32191.1"/>
    <property type="molecule type" value="Genomic_DNA"/>
</dbReference>
<dbReference type="GO" id="GO:0003887">
    <property type="term" value="F:DNA-directed DNA polymerase activity"/>
    <property type="evidence" value="ECO:0007669"/>
    <property type="project" value="UniProtKB-KW"/>
</dbReference>
<evidence type="ECO:0000256" key="1">
    <source>
        <dbReference type="ARBA" id="ARBA00004496"/>
    </source>
</evidence>
<dbReference type="InterPro" id="IPR041931">
    <property type="entry name" value="DNA_pol3_alpha_thumb_dom"/>
</dbReference>
<dbReference type="GO" id="GO:0008408">
    <property type="term" value="F:3'-5' exonuclease activity"/>
    <property type="evidence" value="ECO:0007669"/>
    <property type="project" value="InterPro"/>
</dbReference>
<comment type="function">
    <text evidence="9">DNA polymerase III is a complex, multichain enzyme responsible for most of the replicative synthesis in bacteria. This DNA polymerase also exhibits 3' to 5' exonuclease activity. The alpha chain is the DNA polymerase.</text>
</comment>
<evidence type="ECO:0000256" key="10">
    <source>
        <dbReference type="ARBA" id="ARBA00049244"/>
    </source>
</evidence>
<evidence type="ECO:0000313" key="13">
    <source>
        <dbReference type="Proteomes" id="UP000075806"/>
    </source>
</evidence>
<dbReference type="Pfam" id="PF17657">
    <property type="entry name" value="DNA_pol3_finger"/>
    <property type="match status" value="1"/>
</dbReference>
<organism evidence="12 13">
    <name type="scientific">Alkalihalobacillus trypoxylicola</name>
    <dbReference type="NCBI Taxonomy" id="519424"/>
    <lineage>
        <taxon>Bacteria</taxon>
        <taxon>Bacillati</taxon>
        <taxon>Bacillota</taxon>
        <taxon>Bacilli</taxon>
        <taxon>Bacillales</taxon>
        <taxon>Bacillaceae</taxon>
        <taxon>Alkalihalobacillus</taxon>
    </lineage>
</organism>
<evidence type="ECO:0000256" key="7">
    <source>
        <dbReference type="ARBA" id="ARBA00022705"/>
    </source>
</evidence>
<evidence type="ECO:0000256" key="5">
    <source>
        <dbReference type="ARBA" id="ARBA00022679"/>
    </source>
</evidence>
<dbReference type="SMART" id="SM00481">
    <property type="entry name" value="POLIIIAc"/>
    <property type="match status" value="1"/>
</dbReference>
<comment type="similarity">
    <text evidence="2">Belongs to the DNA polymerase type-C family. DnaE subfamily.</text>
</comment>
<proteinExistence type="inferred from homology"/>
<dbReference type="InterPro" id="IPR016195">
    <property type="entry name" value="Pol/histidinol_Pase-like"/>
</dbReference>
<gene>
    <name evidence="12" type="ORF">AZF04_05340</name>
</gene>
<dbReference type="InterPro" id="IPR029460">
    <property type="entry name" value="DNAPol_HHH"/>
</dbReference>
<name>A0A162EB05_9BACI</name>
<dbReference type="Gene3D" id="1.10.10.1600">
    <property type="entry name" value="Bacterial DNA polymerase III alpha subunit, thumb domain"/>
    <property type="match status" value="1"/>
</dbReference>
<evidence type="ECO:0000256" key="6">
    <source>
        <dbReference type="ARBA" id="ARBA00022695"/>
    </source>
</evidence>
<dbReference type="Pfam" id="PF02811">
    <property type="entry name" value="PHP"/>
    <property type="match status" value="1"/>
</dbReference>
<comment type="caution">
    <text evidence="12">The sequence shown here is derived from an EMBL/GenBank/DDBJ whole genome shotgun (WGS) entry which is preliminary data.</text>
</comment>
<feature type="domain" description="Polymerase/histidinol phosphatase N-terminal" evidence="11">
    <location>
        <begin position="4"/>
        <end position="71"/>
    </location>
</feature>
<dbReference type="Proteomes" id="UP000075806">
    <property type="component" value="Unassembled WGS sequence"/>
</dbReference>
<dbReference type="SUPFAM" id="SSF89550">
    <property type="entry name" value="PHP domain-like"/>
    <property type="match status" value="1"/>
</dbReference>
<dbReference type="EC" id="2.7.7.7" evidence="3"/>